<name>A0AA88DRI6_FICCA</name>
<dbReference type="Proteomes" id="UP001187192">
    <property type="component" value="Unassembled WGS sequence"/>
</dbReference>
<accession>A0AA88DRI6</accession>
<keyword evidence="3" id="KW-1185">Reference proteome</keyword>
<dbReference type="EMBL" id="BTGU01000096">
    <property type="protein sequence ID" value="GMN60206.1"/>
    <property type="molecule type" value="Genomic_DNA"/>
</dbReference>
<proteinExistence type="predicted"/>
<keyword evidence="1" id="KW-0472">Membrane</keyword>
<evidence type="ECO:0000313" key="3">
    <source>
        <dbReference type="Proteomes" id="UP001187192"/>
    </source>
</evidence>
<feature type="transmembrane region" description="Helical" evidence="1">
    <location>
        <begin position="35"/>
        <end position="56"/>
    </location>
</feature>
<protein>
    <submittedName>
        <fullName evidence="2">Uncharacterized protein</fullName>
    </submittedName>
</protein>
<evidence type="ECO:0000256" key="1">
    <source>
        <dbReference type="SAM" id="Phobius"/>
    </source>
</evidence>
<dbReference type="AlphaFoldDB" id="A0AA88DRI6"/>
<sequence>MIIVWFGDQRNHRGRLEVRSNTSHDDFPVISGNFLSIYALIFLPIYGILLATCCLGRRFAIVDGNSTTSTTMASRSSWSSGEVAIARRTTILICATLQSAGCFGQGKFQRHRCHSASMATDVGSLDGTDADADTRVSNLGELGASGFNVCERLWGFCLRGLF</sequence>
<comment type="caution">
    <text evidence="2">The sequence shown here is derived from an EMBL/GenBank/DDBJ whole genome shotgun (WGS) entry which is preliminary data.</text>
</comment>
<evidence type="ECO:0000313" key="2">
    <source>
        <dbReference type="EMBL" id="GMN60206.1"/>
    </source>
</evidence>
<keyword evidence="1" id="KW-1133">Transmembrane helix</keyword>
<gene>
    <name evidence="2" type="ORF">TIFTF001_029292</name>
</gene>
<keyword evidence="1" id="KW-0812">Transmembrane</keyword>
<organism evidence="2 3">
    <name type="scientific">Ficus carica</name>
    <name type="common">Common fig</name>
    <dbReference type="NCBI Taxonomy" id="3494"/>
    <lineage>
        <taxon>Eukaryota</taxon>
        <taxon>Viridiplantae</taxon>
        <taxon>Streptophyta</taxon>
        <taxon>Embryophyta</taxon>
        <taxon>Tracheophyta</taxon>
        <taxon>Spermatophyta</taxon>
        <taxon>Magnoliopsida</taxon>
        <taxon>eudicotyledons</taxon>
        <taxon>Gunneridae</taxon>
        <taxon>Pentapetalae</taxon>
        <taxon>rosids</taxon>
        <taxon>fabids</taxon>
        <taxon>Rosales</taxon>
        <taxon>Moraceae</taxon>
        <taxon>Ficeae</taxon>
        <taxon>Ficus</taxon>
    </lineage>
</organism>
<reference evidence="2" key="1">
    <citation type="submission" date="2023-07" db="EMBL/GenBank/DDBJ databases">
        <title>draft genome sequence of fig (Ficus carica).</title>
        <authorList>
            <person name="Takahashi T."/>
            <person name="Nishimura K."/>
        </authorList>
    </citation>
    <scope>NUCLEOTIDE SEQUENCE</scope>
</reference>